<dbReference type="Pfam" id="PF00612">
    <property type="entry name" value="IQ"/>
    <property type="match status" value="2"/>
</dbReference>
<evidence type="ECO:0000256" key="1">
    <source>
        <dbReference type="ARBA" id="ARBA00022741"/>
    </source>
</evidence>
<dbReference type="PROSITE" id="PS50096">
    <property type="entry name" value="IQ"/>
    <property type="match status" value="2"/>
</dbReference>
<evidence type="ECO:0000313" key="6">
    <source>
        <dbReference type="Proteomes" id="UP000095283"/>
    </source>
</evidence>
<keyword evidence="1" id="KW-0547">Nucleotide-binding</keyword>
<evidence type="ECO:0000259" key="5">
    <source>
        <dbReference type="PROSITE" id="PS51456"/>
    </source>
</evidence>
<evidence type="ECO:0000256" key="2">
    <source>
        <dbReference type="ARBA" id="ARBA00022840"/>
    </source>
</evidence>
<accession>A0A1I7X1S2</accession>
<keyword evidence="3 4" id="KW-0009">Actin-binding</keyword>
<comment type="similarity">
    <text evidence="4">Belongs to the TRAFAC class myosin-kinesin ATPase superfamily. Myosin family.</text>
</comment>
<dbReference type="AlphaFoldDB" id="A0A1I7X1S2"/>
<keyword evidence="4" id="KW-0518">Myosin</keyword>
<keyword evidence="2" id="KW-0067">ATP-binding</keyword>
<dbReference type="InterPro" id="IPR027417">
    <property type="entry name" value="P-loop_NTPase"/>
</dbReference>
<sequence length="309" mass="36251">MEISWVRIDFHDNQPAIDLIEGRPGLIDYLDEQCKVVRGSDDAWLNQISSCNHLKKNQQLQLPRIRSSNFIVKHFAADVCLIFICDLLCLCGFMKFFLACGVLETIIFAFVDGCKALWKDNSKLFAEKACAKTLEVDLRYNLLTKLCIYLICQSSIKIRFHSNFISFIVKKVFVGDTSQSKNIAISARHLLPFRLDFVECKFGDILIGFSKYRKITKKLQIRYEKSAVIIQKHWRGYLVRREQIKRDHNIIKAQSCVRRWLAKRRLRELRRKAEYVYIIHTNGMGRVLSKDYSLRLCNGYKESLYFLQQ</sequence>
<dbReference type="WBParaSite" id="Hba_11405">
    <property type="protein sequence ID" value="Hba_11405"/>
    <property type="gene ID" value="Hba_11405"/>
</dbReference>
<dbReference type="Proteomes" id="UP000095283">
    <property type="component" value="Unplaced"/>
</dbReference>
<proteinExistence type="inferred from homology"/>
<dbReference type="Pfam" id="PF00063">
    <property type="entry name" value="Myosin_head"/>
    <property type="match status" value="1"/>
</dbReference>
<protein>
    <submittedName>
        <fullName evidence="7">Myosin motor domain-containing protein</fullName>
    </submittedName>
</protein>
<dbReference type="InterPro" id="IPR000048">
    <property type="entry name" value="IQ_motif_EF-hand-BS"/>
</dbReference>
<reference evidence="7" key="1">
    <citation type="submission" date="2016-11" db="UniProtKB">
        <authorList>
            <consortium name="WormBaseParasite"/>
        </authorList>
    </citation>
    <scope>IDENTIFICATION</scope>
</reference>
<dbReference type="GO" id="GO:0016459">
    <property type="term" value="C:myosin complex"/>
    <property type="evidence" value="ECO:0007669"/>
    <property type="project" value="UniProtKB-KW"/>
</dbReference>
<dbReference type="GO" id="GO:0000146">
    <property type="term" value="F:microfilament motor activity"/>
    <property type="evidence" value="ECO:0007669"/>
    <property type="project" value="TreeGrafter"/>
</dbReference>
<dbReference type="Gene3D" id="1.20.5.190">
    <property type="match status" value="1"/>
</dbReference>
<evidence type="ECO:0000313" key="7">
    <source>
        <dbReference type="WBParaSite" id="Hba_11405"/>
    </source>
</evidence>
<evidence type="ECO:0000256" key="3">
    <source>
        <dbReference type="ARBA" id="ARBA00023203"/>
    </source>
</evidence>
<dbReference type="SMART" id="SM00015">
    <property type="entry name" value="IQ"/>
    <property type="match status" value="2"/>
</dbReference>
<dbReference type="PANTHER" id="PTHR13140:SF706">
    <property type="entry name" value="DILUTE CLASS UNCONVENTIONAL MYOSIN, ISOFORM C"/>
    <property type="match status" value="1"/>
</dbReference>
<dbReference type="PANTHER" id="PTHR13140">
    <property type="entry name" value="MYOSIN"/>
    <property type="match status" value="1"/>
</dbReference>
<dbReference type="GO" id="GO:0051015">
    <property type="term" value="F:actin filament binding"/>
    <property type="evidence" value="ECO:0007669"/>
    <property type="project" value="TreeGrafter"/>
</dbReference>
<comment type="caution">
    <text evidence="4">Lacks conserved residue(s) required for the propagation of feature annotation.</text>
</comment>
<dbReference type="GO" id="GO:0007015">
    <property type="term" value="P:actin filament organization"/>
    <property type="evidence" value="ECO:0007669"/>
    <property type="project" value="TreeGrafter"/>
</dbReference>
<keyword evidence="6" id="KW-1185">Reference proteome</keyword>
<dbReference type="SUPFAM" id="SSF52540">
    <property type="entry name" value="P-loop containing nucleoside triphosphate hydrolases"/>
    <property type="match status" value="1"/>
</dbReference>
<organism evidence="6 7">
    <name type="scientific">Heterorhabditis bacteriophora</name>
    <name type="common">Entomopathogenic nematode worm</name>
    <dbReference type="NCBI Taxonomy" id="37862"/>
    <lineage>
        <taxon>Eukaryota</taxon>
        <taxon>Metazoa</taxon>
        <taxon>Ecdysozoa</taxon>
        <taxon>Nematoda</taxon>
        <taxon>Chromadorea</taxon>
        <taxon>Rhabditida</taxon>
        <taxon>Rhabditina</taxon>
        <taxon>Rhabditomorpha</taxon>
        <taxon>Strongyloidea</taxon>
        <taxon>Heterorhabditidae</taxon>
        <taxon>Heterorhabditis</taxon>
    </lineage>
</organism>
<dbReference type="PROSITE" id="PS51456">
    <property type="entry name" value="MYOSIN_MOTOR"/>
    <property type="match status" value="1"/>
</dbReference>
<name>A0A1I7X1S2_HETBA</name>
<dbReference type="GO" id="GO:0016020">
    <property type="term" value="C:membrane"/>
    <property type="evidence" value="ECO:0007669"/>
    <property type="project" value="TreeGrafter"/>
</dbReference>
<dbReference type="GO" id="GO:0005737">
    <property type="term" value="C:cytoplasm"/>
    <property type="evidence" value="ECO:0007669"/>
    <property type="project" value="TreeGrafter"/>
</dbReference>
<evidence type="ECO:0000256" key="4">
    <source>
        <dbReference type="PROSITE-ProRule" id="PRU00782"/>
    </source>
</evidence>
<keyword evidence="4" id="KW-0505">Motor protein</keyword>
<feature type="domain" description="Myosin motor" evidence="5">
    <location>
        <begin position="1"/>
        <end position="79"/>
    </location>
</feature>
<dbReference type="Gene3D" id="1.20.58.530">
    <property type="match status" value="1"/>
</dbReference>
<dbReference type="InterPro" id="IPR001609">
    <property type="entry name" value="Myosin_head_motor_dom-like"/>
</dbReference>
<dbReference type="GO" id="GO:0005524">
    <property type="term" value="F:ATP binding"/>
    <property type="evidence" value="ECO:0007669"/>
    <property type="project" value="UniProtKB-KW"/>
</dbReference>